<keyword evidence="8" id="KW-1160">Virus entry into host cell</keyword>
<dbReference type="InterPro" id="IPR004107">
    <property type="entry name" value="Integrase_SAM-like_N"/>
</dbReference>
<keyword evidence="8" id="KW-1179">Viral genome integration</keyword>
<dbReference type="GO" id="GO:0016787">
    <property type="term" value="F:hydrolase activity"/>
    <property type="evidence" value="ECO:0007669"/>
    <property type="project" value="UniProtKB-KW"/>
</dbReference>
<dbReference type="Gene3D" id="1.10.443.10">
    <property type="entry name" value="Intergrase catalytic core"/>
    <property type="match status" value="1"/>
</dbReference>
<dbReference type="InterPro" id="IPR050090">
    <property type="entry name" value="Tyrosine_recombinase_XerCD"/>
</dbReference>
<evidence type="ECO:0000256" key="9">
    <source>
        <dbReference type="PROSITE-ProRule" id="PRU01248"/>
    </source>
</evidence>
<evidence type="ECO:0000256" key="7">
    <source>
        <dbReference type="ARBA" id="ARBA00023172"/>
    </source>
</evidence>
<dbReference type="EMBL" id="BK016129">
    <property type="protein sequence ID" value="DAF97247.1"/>
    <property type="molecule type" value="Genomic_DNA"/>
</dbReference>
<keyword evidence="5" id="KW-0229">DNA integration</keyword>
<evidence type="ECO:0000259" key="10">
    <source>
        <dbReference type="PROSITE" id="PS51898"/>
    </source>
</evidence>
<dbReference type="InterPro" id="IPR010998">
    <property type="entry name" value="Integrase_recombinase_N"/>
</dbReference>
<dbReference type="PROSITE" id="PS51898">
    <property type="entry name" value="TYR_RECOMBINASE"/>
    <property type="match status" value="1"/>
</dbReference>
<dbReference type="Pfam" id="PF00589">
    <property type="entry name" value="Phage_integrase"/>
    <property type="match status" value="1"/>
</dbReference>
<dbReference type="InterPro" id="IPR011010">
    <property type="entry name" value="DNA_brk_join_enz"/>
</dbReference>
<dbReference type="GO" id="GO:0016740">
    <property type="term" value="F:transferase activity"/>
    <property type="evidence" value="ECO:0007669"/>
    <property type="project" value="UniProtKB-KW"/>
</dbReference>
<keyword evidence="4" id="KW-0378">Hydrolase</keyword>
<evidence type="ECO:0000256" key="4">
    <source>
        <dbReference type="ARBA" id="ARBA00022801"/>
    </source>
</evidence>
<dbReference type="Gene3D" id="1.10.150.130">
    <property type="match status" value="1"/>
</dbReference>
<dbReference type="GO" id="GO:0015074">
    <property type="term" value="P:DNA integration"/>
    <property type="evidence" value="ECO:0007669"/>
    <property type="project" value="UniProtKB-KW"/>
</dbReference>
<evidence type="ECO:0000259" key="11">
    <source>
        <dbReference type="PROSITE" id="PS51900"/>
    </source>
</evidence>
<dbReference type="InterPro" id="IPR013762">
    <property type="entry name" value="Integrase-like_cat_sf"/>
</dbReference>
<dbReference type="GO" id="GO:0003677">
    <property type="term" value="F:DNA binding"/>
    <property type="evidence" value="ECO:0007669"/>
    <property type="project" value="UniProtKB-UniRule"/>
</dbReference>
<dbReference type="InterPro" id="IPR044068">
    <property type="entry name" value="CB"/>
</dbReference>
<comment type="similarity">
    <text evidence="1">Belongs to the 'phage' integrase family.</text>
</comment>
<sequence length="476" mass="52542">MAQITKRIRKDGSTSYLIRVSAGYAVDGRHVTRCMTYTPPAELSGRKLEKDVQHKADEFEAAIKKGLLADSSVKFDDFLDRWFSEFAEKQLKPKTVSDYRRMRPRVSAALGHMRLDEIRPAHLMSFYKNLDETGVRQDSTFVATPALLKKLPRGKRTAIRKVAGIGEETARGLCNGKPVSRQTAEKVAAAAGMIFSKAFTEHVRAGGKLSGSTQQHYHRMLSSVFARAVKWQLLPESPCQHVEAPKAAEADVDVLEEEDVAKLLEALQDAPTQFSVITQLALFTGARRGEICALRWSDINLTTGVISIGRTVQYITGQGLVFTAPKTKRSKRCIRVGAACIALLREYRLTQKAERLKVGSAWARTVQIEGGKVVPNDLLFTKWNGIPLDPNRITSWFPHFLAAHDLPAVHFHSLRHSNASLLIAAHVPITAVSGRLGHAQTSTTLNIYASMIQSADAAAADALEGVFDRIQEKNHA</sequence>
<dbReference type="Pfam" id="PF14659">
    <property type="entry name" value="Phage_int_SAM_3"/>
    <property type="match status" value="1"/>
</dbReference>
<keyword evidence="6 9" id="KW-0238">DNA-binding</keyword>
<dbReference type="PANTHER" id="PTHR30349:SF64">
    <property type="entry name" value="PROPHAGE INTEGRASE INTD-RELATED"/>
    <property type="match status" value="1"/>
</dbReference>
<dbReference type="GO" id="GO:0044826">
    <property type="term" value="P:viral genome integration into host DNA"/>
    <property type="evidence" value="ECO:0007669"/>
    <property type="project" value="UniProtKB-KW"/>
</dbReference>
<organism evidence="12">
    <name type="scientific">Siphoviridae sp. ctAvy12</name>
    <dbReference type="NCBI Taxonomy" id="2825371"/>
    <lineage>
        <taxon>Viruses</taxon>
        <taxon>Duplodnaviria</taxon>
        <taxon>Heunggongvirae</taxon>
        <taxon>Uroviricota</taxon>
        <taxon>Caudoviricetes</taxon>
    </lineage>
</organism>
<dbReference type="SUPFAM" id="SSF56349">
    <property type="entry name" value="DNA breaking-rejoining enzymes"/>
    <property type="match status" value="1"/>
</dbReference>
<keyword evidence="7" id="KW-0233">DNA recombination</keyword>
<name>A0A8S5URZ2_9CAUD</name>
<reference evidence="12" key="1">
    <citation type="journal article" date="2021" name="Proc. Natl. Acad. Sci. U.S.A.">
        <title>A Catalog of Tens of Thousands of Viruses from Human Metagenomes Reveals Hidden Associations with Chronic Diseases.</title>
        <authorList>
            <person name="Tisza M.J."/>
            <person name="Buck C.B."/>
        </authorList>
    </citation>
    <scope>NUCLEOTIDE SEQUENCE</scope>
    <source>
        <strain evidence="12">CtAvy12</strain>
    </source>
</reference>
<feature type="domain" description="Core-binding (CB)" evidence="11">
    <location>
        <begin position="73"/>
        <end position="229"/>
    </location>
</feature>
<keyword evidence="3" id="KW-0808">Transferase</keyword>
<evidence type="ECO:0000256" key="3">
    <source>
        <dbReference type="ARBA" id="ARBA00022679"/>
    </source>
</evidence>
<evidence type="ECO:0000256" key="6">
    <source>
        <dbReference type="ARBA" id="ARBA00023125"/>
    </source>
</evidence>
<feature type="domain" description="Tyr recombinase" evidence="10">
    <location>
        <begin position="250"/>
        <end position="461"/>
    </location>
</feature>
<evidence type="ECO:0000313" key="12">
    <source>
        <dbReference type="EMBL" id="DAF97247.1"/>
    </source>
</evidence>
<evidence type="ECO:0000256" key="2">
    <source>
        <dbReference type="ARBA" id="ARBA00016082"/>
    </source>
</evidence>
<dbReference type="PROSITE" id="PS51900">
    <property type="entry name" value="CB"/>
    <property type="match status" value="1"/>
</dbReference>
<dbReference type="GO" id="GO:0006310">
    <property type="term" value="P:DNA recombination"/>
    <property type="evidence" value="ECO:0007669"/>
    <property type="project" value="UniProtKB-KW"/>
</dbReference>
<proteinExistence type="inferred from homology"/>
<evidence type="ECO:0000256" key="8">
    <source>
        <dbReference type="ARBA" id="ARBA00023195"/>
    </source>
</evidence>
<protein>
    <recommendedName>
        <fullName evidence="2">Integrase</fullName>
    </recommendedName>
</protein>
<evidence type="ECO:0000256" key="1">
    <source>
        <dbReference type="ARBA" id="ARBA00008857"/>
    </source>
</evidence>
<evidence type="ECO:0000256" key="5">
    <source>
        <dbReference type="ARBA" id="ARBA00022908"/>
    </source>
</evidence>
<dbReference type="CDD" id="cd01189">
    <property type="entry name" value="INT_ICEBs1_C_like"/>
    <property type="match status" value="1"/>
</dbReference>
<accession>A0A8S5URZ2</accession>
<dbReference type="InterPro" id="IPR002104">
    <property type="entry name" value="Integrase_catalytic"/>
</dbReference>
<dbReference type="PANTHER" id="PTHR30349">
    <property type="entry name" value="PHAGE INTEGRASE-RELATED"/>
    <property type="match status" value="1"/>
</dbReference>
<dbReference type="GO" id="GO:0075713">
    <property type="term" value="P:establishment of integrated proviral latency"/>
    <property type="evidence" value="ECO:0007669"/>
    <property type="project" value="UniProtKB-KW"/>
</dbReference>